<sequence>MPSRRATSKRSGSRHLLIPLVMIAIFAFIAGGAYVALSGYGAAQRSGTCTASGLGTDHRYSTEQAANAALISAVAVDRSLPPRAASIALATAYQESKLQNIDHGDRDSLGLFQQRPSQDWGTPEQIMDPVYAANAFYDVLVTIDGYQSMPLNDAAQRVQRSGFPEAYADHETEGRIYASALTGHSGANLVCDVSAADGQTSPQPLQDELERQFPRRTAGGSITSALAPASSAAASVPAGAGATALVIDPHGDETLGWALANWAVARAADDAVVQVSYAGRVWERSGRENTTPGSWGAQAGGDEGAVVVLVAGGAG</sequence>
<proteinExistence type="predicted"/>
<dbReference type="EMBL" id="CP107020">
    <property type="protein sequence ID" value="UYG16822.1"/>
    <property type="molecule type" value="Genomic_DNA"/>
</dbReference>
<name>A0ABY6G0U7_9MICO</name>
<gene>
    <name evidence="2" type="ORF">BRM3_14670</name>
</gene>
<evidence type="ECO:0000256" key="1">
    <source>
        <dbReference type="SAM" id="Phobius"/>
    </source>
</evidence>
<keyword evidence="3" id="KW-1185">Reference proteome</keyword>
<organism evidence="2 3">
    <name type="scientific">Brachybacterium huguangmaarense</name>
    <dbReference type="NCBI Taxonomy" id="1652028"/>
    <lineage>
        <taxon>Bacteria</taxon>
        <taxon>Bacillati</taxon>
        <taxon>Actinomycetota</taxon>
        <taxon>Actinomycetes</taxon>
        <taxon>Micrococcales</taxon>
        <taxon>Dermabacteraceae</taxon>
        <taxon>Brachybacterium</taxon>
    </lineage>
</organism>
<evidence type="ECO:0000313" key="2">
    <source>
        <dbReference type="EMBL" id="UYG16822.1"/>
    </source>
</evidence>
<accession>A0ABY6G0U7</accession>
<dbReference type="RefSeq" id="WP_263594035.1">
    <property type="nucleotide sequence ID" value="NZ_CP107020.1"/>
</dbReference>
<keyword evidence="1" id="KW-0812">Transmembrane</keyword>
<dbReference type="Proteomes" id="UP001164305">
    <property type="component" value="Chromosome"/>
</dbReference>
<evidence type="ECO:0000313" key="3">
    <source>
        <dbReference type="Proteomes" id="UP001164305"/>
    </source>
</evidence>
<evidence type="ECO:0008006" key="4">
    <source>
        <dbReference type="Google" id="ProtNLM"/>
    </source>
</evidence>
<keyword evidence="1" id="KW-1133">Transmembrane helix</keyword>
<keyword evidence="1" id="KW-0472">Membrane</keyword>
<protein>
    <recommendedName>
        <fullName evidence="4">Heavy metal transporter</fullName>
    </recommendedName>
</protein>
<feature type="transmembrane region" description="Helical" evidence="1">
    <location>
        <begin position="16"/>
        <end position="37"/>
    </location>
</feature>
<reference evidence="2" key="1">
    <citation type="submission" date="2022-10" db="EMBL/GenBank/DDBJ databases">
        <title>Whole-Genome Sequencing of Brachybacterium huguangmaarense BRM-3, Isolated from Betula schmidtii.</title>
        <authorList>
            <person name="Haam D."/>
        </authorList>
    </citation>
    <scope>NUCLEOTIDE SEQUENCE</scope>
    <source>
        <strain evidence="2">BRM-3</strain>
    </source>
</reference>